<accession>A0A0W0FYT2</accession>
<feature type="domain" description="ABC transporter" evidence="4">
    <location>
        <begin position="402"/>
        <end position="671"/>
    </location>
</feature>
<proteinExistence type="predicted"/>
<sequence>MDSKPTKATSTDSSNALEEVRVGVYRIFLEKQSHSTFDFKLDRLVSIKEKWLRSVRIVWRLLCDIFPLAPIPILIMIVSYGWHGVQNVILTSLENRILRTIENGLSTRHFDTGAIIQAVVARVTFVILTTLLSSWIRSTESLVHSRITHFYDDMILTAKLQMDLPMLQANLSFDHLSSRAPVEVFSHLLRLLQSVVNSLGHLSLIFMTVRAGNHGYAFATLCLFKPVIQLFGRDMIYSIPRVVEAVDISFLRMYALKGLVDSKYRRDIVSGNITNYVINGYRQARKALGDTPIESAEAQYRLNRSPVSYIIAQTSGDLPVIYYALIAVLNPSQISLASIATVQQSSTLLQYAFFGLQYTINALERDANQVQQVYDVQAMTKTIKDGHLSYPNEKENEKGMVFELRNVSFSYPGSKLDTKALDDVSLRIEAGEMIVVVGANGSGKSTFVNILTRLYDATSGEVLVDGEDIKDYRLSDIRQAMGTLTQDHHLYPLSIGENIGLGHAERVSDVDMIAEAAKKGGAEKLIHKLPSGYDTVLEPRTIQYGALVNEGGTGPLAEQLKKLEKKSDVSGGERQRLIAARTFMRLNSKKVKFLAVDEPTSALDPEGELELFNNLRAARRGKTMLFITHRFGPLTKHADRIICMKDGRIVECGNHAQLMALKGEYCKMFNIQAQAFEDPVTSKAEAAHTQ</sequence>
<evidence type="ECO:0000256" key="2">
    <source>
        <dbReference type="ARBA" id="ARBA00022840"/>
    </source>
</evidence>
<dbReference type="PANTHER" id="PTHR43394">
    <property type="entry name" value="ATP-DEPENDENT PERMEASE MDL1, MITOCHONDRIAL"/>
    <property type="match status" value="1"/>
</dbReference>
<name>A0A0W0FYT2_MONRR</name>
<dbReference type="InterPro" id="IPR003593">
    <property type="entry name" value="AAA+_ATPase"/>
</dbReference>
<dbReference type="InterPro" id="IPR039421">
    <property type="entry name" value="Type_1_exporter"/>
</dbReference>
<keyword evidence="3" id="KW-0472">Membrane</keyword>
<organism evidence="5 6">
    <name type="scientific">Moniliophthora roreri</name>
    <name type="common">Frosty pod rot fungus</name>
    <name type="synonym">Monilia roreri</name>
    <dbReference type="NCBI Taxonomy" id="221103"/>
    <lineage>
        <taxon>Eukaryota</taxon>
        <taxon>Fungi</taxon>
        <taxon>Dikarya</taxon>
        <taxon>Basidiomycota</taxon>
        <taxon>Agaricomycotina</taxon>
        <taxon>Agaricomycetes</taxon>
        <taxon>Agaricomycetidae</taxon>
        <taxon>Agaricales</taxon>
        <taxon>Marasmiineae</taxon>
        <taxon>Marasmiaceae</taxon>
        <taxon>Moniliophthora</taxon>
    </lineage>
</organism>
<comment type="caution">
    <text evidence="5">The sequence shown here is derived from an EMBL/GenBank/DDBJ whole genome shotgun (WGS) entry which is preliminary data.</text>
</comment>
<feature type="transmembrane region" description="Helical" evidence="3">
    <location>
        <begin position="114"/>
        <end position="136"/>
    </location>
</feature>
<evidence type="ECO:0000259" key="4">
    <source>
        <dbReference type="PROSITE" id="PS50893"/>
    </source>
</evidence>
<keyword evidence="1" id="KW-0547">Nucleotide-binding</keyword>
<dbReference type="InterPro" id="IPR027417">
    <property type="entry name" value="P-loop_NTPase"/>
</dbReference>
<protein>
    <recommendedName>
        <fullName evidence="4">ABC transporter domain-containing protein</fullName>
    </recommendedName>
</protein>
<dbReference type="InterPro" id="IPR003439">
    <property type="entry name" value="ABC_transporter-like_ATP-bd"/>
</dbReference>
<keyword evidence="3" id="KW-1133">Transmembrane helix</keyword>
<dbReference type="GO" id="GO:0015421">
    <property type="term" value="F:ABC-type oligopeptide transporter activity"/>
    <property type="evidence" value="ECO:0007669"/>
    <property type="project" value="TreeGrafter"/>
</dbReference>
<keyword evidence="2" id="KW-0067">ATP-binding</keyword>
<dbReference type="GO" id="GO:0016887">
    <property type="term" value="F:ATP hydrolysis activity"/>
    <property type="evidence" value="ECO:0007669"/>
    <property type="project" value="InterPro"/>
</dbReference>
<dbReference type="Proteomes" id="UP000054988">
    <property type="component" value="Unassembled WGS sequence"/>
</dbReference>
<dbReference type="eggNOG" id="KOG0055">
    <property type="taxonomic scope" value="Eukaryota"/>
</dbReference>
<feature type="transmembrane region" description="Helical" evidence="3">
    <location>
        <begin position="57"/>
        <end position="82"/>
    </location>
</feature>
<dbReference type="EMBL" id="LATX01001452">
    <property type="protein sequence ID" value="KTB41495.1"/>
    <property type="molecule type" value="Genomic_DNA"/>
</dbReference>
<dbReference type="Gene3D" id="3.40.50.300">
    <property type="entry name" value="P-loop containing nucleotide triphosphate hydrolases"/>
    <property type="match status" value="1"/>
</dbReference>
<dbReference type="AlphaFoldDB" id="A0A0W0FYT2"/>
<evidence type="ECO:0000256" key="1">
    <source>
        <dbReference type="ARBA" id="ARBA00022741"/>
    </source>
</evidence>
<dbReference type="SUPFAM" id="SSF52540">
    <property type="entry name" value="P-loop containing nucleoside triphosphate hydrolases"/>
    <property type="match status" value="1"/>
</dbReference>
<dbReference type="PROSITE" id="PS50893">
    <property type="entry name" value="ABC_TRANSPORTER_2"/>
    <property type="match status" value="1"/>
</dbReference>
<gene>
    <name evidence="5" type="ORF">WG66_5935</name>
</gene>
<reference evidence="5 6" key="1">
    <citation type="submission" date="2015-12" db="EMBL/GenBank/DDBJ databases">
        <title>Draft genome sequence of Moniliophthora roreri, the causal agent of frosty pod rot of cacao.</title>
        <authorList>
            <person name="Aime M.C."/>
            <person name="Diaz-Valderrama J.R."/>
            <person name="Kijpornyongpan T."/>
            <person name="Phillips-Mora W."/>
        </authorList>
    </citation>
    <scope>NUCLEOTIDE SEQUENCE [LARGE SCALE GENOMIC DNA]</scope>
    <source>
        <strain evidence="5 6">MCA 2952</strain>
    </source>
</reference>
<evidence type="ECO:0000313" key="6">
    <source>
        <dbReference type="Proteomes" id="UP000054988"/>
    </source>
</evidence>
<dbReference type="GO" id="GO:0005524">
    <property type="term" value="F:ATP binding"/>
    <property type="evidence" value="ECO:0007669"/>
    <property type="project" value="UniProtKB-KW"/>
</dbReference>
<dbReference type="PANTHER" id="PTHR43394:SF1">
    <property type="entry name" value="ATP-BINDING CASSETTE SUB-FAMILY B MEMBER 10, MITOCHONDRIAL"/>
    <property type="match status" value="1"/>
</dbReference>
<dbReference type="Pfam" id="PF00005">
    <property type="entry name" value="ABC_tran"/>
    <property type="match status" value="1"/>
</dbReference>
<dbReference type="SMART" id="SM00382">
    <property type="entry name" value="AAA"/>
    <property type="match status" value="1"/>
</dbReference>
<evidence type="ECO:0000313" key="5">
    <source>
        <dbReference type="EMBL" id="KTB41495.1"/>
    </source>
</evidence>
<evidence type="ECO:0000256" key="3">
    <source>
        <dbReference type="SAM" id="Phobius"/>
    </source>
</evidence>
<keyword evidence="3" id="KW-0812">Transmembrane</keyword>